<protein>
    <recommendedName>
        <fullName evidence="3">assimilatory sulfite reductase (NADPH)</fullName>
        <ecNumber evidence="3">1.8.1.2</ecNumber>
    </recommendedName>
</protein>
<dbReference type="RefSeq" id="WP_196992109.1">
    <property type="nucleotide sequence ID" value="NZ_JADWYR010000002.1"/>
</dbReference>
<dbReference type="Gene3D" id="3.40.50.80">
    <property type="entry name" value="Nucleotide-binding domain of ferredoxin-NADP reductase (FNR) module"/>
    <property type="match status" value="1"/>
</dbReference>
<dbReference type="PRINTS" id="PR00369">
    <property type="entry name" value="FLAVODOXIN"/>
</dbReference>
<gene>
    <name evidence="13" type="ORF">I5907_17565</name>
</gene>
<dbReference type="InterPro" id="IPR039261">
    <property type="entry name" value="FNR_nucleotide-bd"/>
</dbReference>
<dbReference type="PROSITE" id="PS50902">
    <property type="entry name" value="FLAVODOXIN_LIKE"/>
    <property type="match status" value="1"/>
</dbReference>
<name>A0A931MCE1_9BACT</name>
<organism evidence="13 14">
    <name type="scientific">Panacibacter microcysteis</name>
    <dbReference type="NCBI Taxonomy" id="2793269"/>
    <lineage>
        <taxon>Bacteria</taxon>
        <taxon>Pseudomonadati</taxon>
        <taxon>Bacteroidota</taxon>
        <taxon>Chitinophagia</taxon>
        <taxon>Chitinophagales</taxon>
        <taxon>Chitinophagaceae</taxon>
        <taxon>Panacibacter</taxon>
    </lineage>
</organism>
<accession>A0A931MCE1</accession>
<dbReference type="SUPFAM" id="SSF52218">
    <property type="entry name" value="Flavoproteins"/>
    <property type="match status" value="1"/>
</dbReference>
<dbReference type="GO" id="GO:0019344">
    <property type="term" value="P:cysteine biosynthetic process"/>
    <property type="evidence" value="ECO:0007669"/>
    <property type="project" value="UniProtKB-KW"/>
</dbReference>
<evidence type="ECO:0000313" key="14">
    <source>
        <dbReference type="Proteomes" id="UP000628448"/>
    </source>
</evidence>
<dbReference type="EMBL" id="JADWYR010000002">
    <property type="protein sequence ID" value="MBG9378051.1"/>
    <property type="molecule type" value="Genomic_DNA"/>
</dbReference>
<keyword evidence="8" id="KW-0560">Oxidoreductase</keyword>
<dbReference type="Gene3D" id="1.20.990.10">
    <property type="entry name" value="NADPH-cytochrome p450 Reductase, Chain A, domain 3"/>
    <property type="match status" value="1"/>
</dbReference>
<keyword evidence="4" id="KW-0285">Flavoprotein</keyword>
<dbReference type="GO" id="GO:0005829">
    <property type="term" value="C:cytosol"/>
    <property type="evidence" value="ECO:0007669"/>
    <property type="project" value="TreeGrafter"/>
</dbReference>
<dbReference type="PROSITE" id="PS51384">
    <property type="entry name" value="FAD_FR"/>
    <property type="match status" value="1"/>
</dbReference>
<evidence type="ECO:0000256" key="9">
    <source>
        <dbReference type="ARBA" id="ARBA00023192"/>
    </source>
</evidence>
<dbReference type="InterPro" id="IPR029039">
    <property type="entry name" value="Flavoprotein-like_sf"/>
</dbReference>
<evidence type="ECO:0000256" key="6">
    <source>
        <dbReference type="ARBA" id="ARBA00022827"/>
    </source>
</evidence>
<evidence type="ECO:0000256" key="8">
    <source>
        <dbReference type="ARBA" id="ARBA00023002"/>
    </source>
</evidence>
<dbReference type="InterPro" id="IPR001433">
    <property type="entry name" value="OxRdtase_FAD/NAD-bd"/>
</dbReference>
<dbReference type="InterPro" id="IPR017927">
    <property type="entry name" value="FAD-bd_FR_type"/>
</dbReference>
<evidence type="ECO:0000256" key="4">
    <source>
        <dbReference type="ARBA" id="ARBA00022630"/>
    </source>
</evidence>
<feature type="domain" description="Flavodoxin-like" evidence="11">
    <location>
        <begin position="57"/>
        <end position="194"/>
    </location>
</feature>
<dbReference type="SUPFAM" id="SSF63380">
    <property type="entry name" value="Riboflavin synthase domain-like"/>
    <property type="match status" value="1"/>
</dbReference>
<keyword evidence="9" id="KW-0028">Amino-acid biosynthesis</keyword>
<comment type="cofactor">
    <cofactor evidence="1">
        <name>FMN</name>
        <dbReference type="ChEBI" id="CHEBI:58210"/>
    </cofactor>
</comment>
<dbReference type="InterPro" id="IPR001094">
    <property type="entry name" value="Flavdoxin-like"/>
</dbReference>
<evidence type="ECO:0000256" key="5">
    <source>
        <dbReference type="ARBA" id="ARBA00022643"/>
    </source>
</evidence>
<evidence type="ECO:0000256" key="7">
    <source>
        <dbReference type="ARBA" id="ARBA00022857"/>
    </source>
</evidence>
<dbReference type="Pfam" id="PF00258">
    <property type="entry name" value="Flavodoxin_1"/>
    <property type="match status" value="1"/>
</dbReference>
<dbReference type="GO" id="GO:0050660">
    <property type="term" value="F:flavin adenine dinucleotide binding"/>
    <property type="evidence" value="ECO:0007669"/>
    <property type="project" value="TreeGrafter"/>
</dbReference>
<dbReference type="PANTHER" id="PTHR19384">
    <property type="entry name" value="NITRIC OXIDE SYNTHASE-RELATED"/>
    <property type="match status" value="1"/>
</dbReference>
<dbReference type="PANTHER" id="PTHR19384:SF128">
    <property type="entry name" value="NADPH OXIDOREDUCTASE A"/>
    <property type="match status" value="1"/>
</dbReference>
<evidence type="ECO:0000256" key="1">
    <source>
        <dbReference type="ARBA" id="ARBA00001917"/>
    </source>
</evidence>
<sequence length="571" mass="63259">MLAGPKLQLLQELAKGASRDELMWISGYIAALSAQPIAEEKPVTEFVQDASFVMPACTVVYGTETGNSKKVAVDFGNRLKKQGIQAKIKSLDQYRLNDLAKESHMIVVISTQGDGEPPAAAKKFYDHIHQQDISLSQLKYGVLALGDSAYPLFCKAGEDVDKRLHALGGRRIVSMKKCDTDFEADADTWIDELITAALAVGTGAATNGAVKAKPAKSGKKLYDANVVATVNLNDRGSNKETYHIEIATDEPIVYQPGDALGIVPKNSAAGVKKILELLSLKGNEEFIFREHAYKAEEMFAGKINIQYLPERIIQQYANIAGKEIPNIRMDLADLLRIYPSDKKLNIQQLVAILEPIAPRLYSIASSPAAHGGNEVHITVSRDNFCIDGQTRFGLCSDYLAQLKENEPLQVYIQKNNAFRLPDATTDVIMVGPGTGIAPFRSFLFERDAKGDSGRNWLFFGDQHFVTDFLYQTDLQGLRDTGVLTRLNLAFSRDQQEKIYVQHKMQQNAKELFEWLEGGAQLYICGCKDPMSYDVEKTLLNIIAQEKNVSADAAEEYLAAMKEAGRYHKDVY</sequence>
<comment type="catalytic activity">
    <reaction evidence="10">
        <text>hydrogen sulfide + 3 NADP(+) + 3 H2O = sulfite + 3 NADPH + 4 H(+)</text>
        <dbReference type="Rhea" id="RHEA:13801"/>
        <dbReference type="ChEBI" id="CHEBI:15377"/>
        <dbReference type="ChEBI" id="CHEBI:15378"/>
        <dbReference type="ChEBI" id="CHEBI:17359"/>
        <dbReference type="ChEBI" id="CHEBI:29919"/>
        <dbReference type="ChEBI" id="CHEBI:57783"/>
        <dbReference type="ChEBI" id="CHEBI:58349"/>
        <dbReference type="EC" id="1.8.1.2"/>
    </reaction>
</comment>
<evidence type="ECO:0000256" key="2">
    <source>
        <dbReference type="ARBA" id="ARBA00001974"/>
    </source>
</evidence>
<comment type="cofactor">
    <cofactor evidence="2">
        <name>FAD</name>
        <dbReference type="ChEBI" id="CHEBI:57692"/>
    </cofactor>
</comment>
<keyword evidence="5" id="KW-0288">FMN</keyword>
<dbReference type="InterPro" id="IPR017938">
    <property type="entry name" value="Riboflavin_synthase-like_b-brl"/>
</dbReference>
<dbReference type="InterPro" id="IPR003097">
    <property type="entry name" value="CysJ-like_FAD-binding"/>
</dbReference>
<dbReference type="InterPro" id="IPR008254">
    <property type="entry name" value="Flavodoxin/NO_synth"/>
</dbReference>
<evidence type="ECO:0000259" key="12">
    <source>
        <dbReference type="PROSITE" id="PS51384"/>
    </source>
</evidence>
<comment type="caution">
    <text evidence="13">The sequence shown here is derived from an EMBL/GenBank/DDBJ whole genome shotgun (WGS) entry which is preliminary data.</text>
</comment>
<dbReference type="Gene3D" id="3.40.50.360">
    <property type="match status" value="1"/>
</dbReference>
<reference evidence="13" key="1">
    <citation type="submission" date="2020-11" db="EMBL/GenBank/DDBJ databases">
        <title>Bacterial whole genome sequence for Panacibacter sp. DH6.</title>
        <authorList>
            <person name="Le V."/>
            <person name="Ko S."/>
            <person name="Ahn C.-Y."/>
            <person name="Oh H.-M."/>
        </authorList>
    </citation>
    <scope>NUCLEOTIDE SEQUENCE</scope>
    <source>
        <strain evidence="13">DH6</strain>
    </source>
</reference>
<dbReference type="GO" id="GO:0010181">
    <property type="term" value="F:FMN binding"/>
    <property type="evidence" value="ECO:0007669"/>
    <property type="project" value="InterPro"/>
</dbReference>
<proteinExistence type="predicted"/>
<keyword evidence="14" id="KW-1185">Reference proteome</keyword>
<dbReference type="AlphaFoldDB" id="A0A931MCE1"/>
<dbReference type="PRINTS" id="PR00371">
    <property type="entry name" value="FPNCR"/>
</dbReference>
<dbReference type="InterPro" id="IPR001709">
    <property type="entry name" value="Flavoprot_Pyr_Nucl_cyt_Rdtase"/>
</dbReference>
<evidence type="ECO:0000259" key="11">
    <source>
        <dbReference type="PROSITE" id="PS50902"/>
    </source>
</evidence>
<evidence type="ECO:0000256" key="3">
    <source>
        <dbReference type="ARBA" id="ARBA00012604"/>
    </source>
</evidence>
<dbReference type="Pfam" id="PF00175">
    <property type="entry name" value="NAD_binding_1"/>
    <property type="match status" value="1"/>
</dbReference>
<dbReference type="Proteomes" id="UP000628448">
    <property type="component" value="Unassembled WGS sequence"/>
</dbReference>
<keyword evidence="9" id="KW-0198">Cysteine biosynthesis</keyword>
<keyword evidence="6" id="KW-0274">FAD</keyword>
<keyword evidence="7" id="KW-0521">NADP</keyword>
<dbReference type="GO" id="GO:0004783">
    <property type="term" value="F:sulfite reductase (NADPH) activity"/>
    <property type="evidence" value="ECO:0007669"/>
    <property type="project" value="UniProtKB-EC"/>
</dbReference>
<dbReference type="Gene3D" id="2.40.30.10">
    <property type="entry name" value="Translation factors"/>
    <property type="match status" value="1"/>
</dbReference>
<dbReference type="SUPFAM" id="SSF52343">
    <property type="entry name" value="Ferredoxin reductase-like, C-terminal NADP-linked domain"/>
    <property type="match status" value="1"/>
</dbReference>
<feature type="domain" description="FAD-binding FR-type" evidence="12">
    <location>
        <begin position="219"/>
        <end position="421"/>
    </location>
</feature>
<dbReference type="InterPro" id="IPR023173">
    <property type="entry name" value="NADPH_Cyt_P450_Rdtase_alpha"/>
</dbReference>
<evidence type="ECO:0000256" key="10">
    <source>
        <dbReference type="ARBA" id="ARBA00052219"/>
    </source>
</evidence>
<evidence type="ECO:0000313" key="13">
    <source>
        <dbReference type="EMBL" id="MBG9378051.1"/>
    </source>
</evidence>
<dbReference type="FunFam" id="3.40.50.80:FF:000001">
    <property type="entry name" value="NADPH--cytochrome P450 reductase 1"/>
    <property type="match status" value="1"/>
</dbReference>
<dbReference type="EC" id="1.8.1.2" evidence="3"/>
<dbReference type="Pfam" id="PF00667">
    <property type="entry name" value="FAD_binding_1"/>
    <property type="match status" value="2"/>
</dbReference>